<dbReference type="Gene3D" id="3.20.20.60">
    <property type="entry name" value="Phosphoenolpyruvate-binding domains"/>
    <property type="match status" value="2"/>
</dbReference>
<dbReference type="AlphaFoldDB" id="A0A8H4RBB4"/>
<dbReference type="GO" id="GO:0005634">
    <property type="term" value="C:nucleus"/>
    <property type="evidence" value="ECO:0007669"/>
    <property type="project" value="TreeGrafter"/>
</dbReference>
<accession>A0A8H4RBB4</accession>
<name>A0A8H4RBB4_9HELO</name>
<dbReference type="PANTHER" id="PTHR46622">
    <property type="entry name" value="DNA-DEPENDENT METALLOPROTEASE WSS1"/>
    <property type="match status" value="1"/>
</dbReference>
<dbReference type="OrthoDB" id="261960at2759"/>
<dbReference type="Pfam" id="PF13714">
    <property type="entry name" value="PEP_mutase"/>
    <property type="match status" value="1"/>
</dbReference>
<feature type="domain" description="WLM" evidence="3">
    <location>
        <begin position="1"/>
        <end position="195"/>
    </location>
</feature>
<feature type="compositionally biased region" description="Pro residues" evidence="2">
    <location>
        <begin position="326"/>
        <end position="335"/>
    </location>
</feature>
<organism evidence="4 5">
    <name type="scientific">Cudoniella acicularis</name>
    <dbReference type="NCBI Taxonomy" id="354080"/>
    <lineage>
        <taxon>Eukaryota</taxon>
        <taxon>Fungi</taxon>
        <taxon>Dikarya</taxon>
        <taxon>Ascomycota</taxon>
        <taxon>Pezizomycotina</taxon>
        <taxon>Leotiomycetes</taxon>
        <taxon>Helotiales</taxon>
        <taxon>Tricladiaceae</taxon>
        <taxon>Cudoniella</taxon>
    </lineage>
</organism>
<keyword evidence="5" id="KW-1185">Reference proteome</keyword>
<dbReference type="GO" id="GO:0008237">
    <property type="term" value="F:metallopeptidase activity"/>
    <property type="evidence" value="ECO:0007669"/>
    <property type="project" value="TreeGrafter"/>
</dbReference>
<evidence type="ECO:0000259" key="3">
    <source>
        <dbReference type="PROSITE" id="PS51397"/>
    </source>
</evidence>
<reference evidence="4 5" key="1">
    <citation type="submission" date="2020-03" db="EMBL/GenBank/DDBJ databases">
        <title>Draft Genome Sequence of Cudoniella acicularis.</title>
        <authorList>
            <person name="Buettner E."/>
            <person name="Kellner H."/>
        </authorList>
    </citation>
    <scope>NUCLEOTIDE SEQUENCE [LARGE SCALE GENOMIC DNA]</scope>
    <source>
        <strain evidence="4 5">DSM 108380</strain>
    </source>
</reference>
<dbReference type="PANTHER" id="PTHR46622:SF1">
    <property type="entry name" value="DNA-DEPENDENT METALLOPROTEASE WSS1"/>
    <property type="match status" value="1"/>
</dbReference>
<dbReference type="InterPro" id="IPR013536">
    <property type="entry name" value="WLM_dom"/>
</dbReference>
<dbReference type="InterPro" id="IPR015813">
    <property type="entry name" value="Pyrv/PenolPyrv_kinase-like_dom"/>
</dbReference>
<dbReference type="CDD" id="cd00377">
    <property type="entry name" value="ICL_PEPM"/>
    <property type="match status" value="1"/>
</dbReference>
<dbReference type="Pfam" id="PF08325">
    <property type="entry name" value="WLM"/>
    <property type="match status" value="1"/>
</dbReference>
<dbReference type="PROSITE" id="PS51397">
    <property type="entry name" value="WLM"/>
    <property type="match status" value="1"/>
</dbReference>
<dbReference type="GO" id="GO:0006281">
    <property type="term" value="P:DNA repair"/>
    <property type="evidence" value="ECO:0007669"/>
    <property type="project" value="TreeGrafter"/>
</dbReference>
<gene>
    <name evidence="4" type="ORF">G7Y89_g11185</name>
</gene>
<evidence type="ECO:0000256" key="2">
    <source>
        <dbReference type="SAM" id="MobiDB-lite"/>
    </source>
</evidence>
<proteinExistence type="predicted"/>
<evidence type="ECO:0000313" key="5">
    <source>
        <dbReference type="Proteomes" id="UP000566819"/>
    </source>
</evidence>
<evidence type="ECO:0000313" key="4">
    <source>
        <dbReference type="EMBL" id="KAF4626975.1"/>
    </source>
</evidence>
<dbReference type="Proteomes" id="UP000566819">
    <property type="component" value="Unassembled WGS sequence"/>
</dbReference>
<feature type="region of interest" description="Disordered" evidence="2">
    <location>
        <begin position="254"/>
        <end position="337"/>
    </location>
</feature>
<dbReference type="InterPro" id="IPR040442">
    <property type="entry name" value="Pyrv_kinase-like_dom_sf"/>
</dbReference>
<dbReference type="GO" id="GO:0046421">
    <property type="term" value="F:methylisocitrate lyase activity"/>
    <property type="evidence" value="ECO:0007669"/>
    <property type="project" value="UniProtKB-EC"/>
</dbReference>
<dbReference type="InterPro" id="IPR039556">
    <property type="entry name" value="ICL/PEPM"/>
</dbReference>
<dbReference type="InterPro" id="IPR018523">
    <property type="entry name" value="Isocitrate_lyase_ph_CS"/>
</dbReference>
<comment type="catalytic activity">
    <reaction evidence="1">
        <text>(2S,3R)-3-hydroxybutane-1,2,3-tricarboxylate = pyruvate + succinate</text>
        <dbReference type="Rhea" id="RHEA:16809"/>
        <dbReference type="ChEBI" id="CHEBI:15361"/>
        <dbReference type="ChEBI" id="CHEBI:30031"/>
        <dbReference type="ChEBI" id="CHEBI:57429"/>
        <dbReference type="EC" id="4.1.3.30"/>
    </reaction>
</comment>
<evidence type="ECO:0000256" key="1">
    <source>
        <dbReference type="ARBA" id="ARBA00001050"/>
    </source>
</evidence>
<comment type="caution">
    <text evidence="4">The sequence shown here is derived from an EMBL/GenBank/DDBJ whole genome shotgun (WGS) entry which is preliminary data.</text>
</comment>
<dbReference type="PROSITE" id="PS00161">
    <property type="entry name" value="ISOCITRATE_LYASE"/>
    <property type="match status" value="1"/>
</dbReference>
<sequence>MPEHDALVLEYSHLKKLPREAEALQSLKKIASLVKPIMRARSWKVGVLAEFYPDQQNLLGINQNRGQKICLRLRYPGDVTQFLPLEQVVDTMLHELAHNVHGPHNADFMALWDQQRKEYEALIAKGYTGEGFLSDGHKLGGGRIPMHEARRLARVAAEKRATLYSGSGQKLGGRPVRAGTDIRKVILDAIERRSTVLKGCGSSNKNDDEIQVLADQATRNGFKTQAEEDEANDRAIAQAMWELVQEDQKKEYGDSYIPSTAANPTGNGGGEVGASKPVKAEPSRAAAQRNPAPKREPPRHVSRLVTESAAKKSKPLPKKVESILAPDPPSPPTTAPEPVMTGWTCDVSLIMVGSAHKSYPATRHPAIGEELRTSHKTMANLIPLEAPVSKLRAMLANEDEIIVFPGVYDGFTARLALNAGLKSYTWSSYVSMPASQHVTNPFIYPFLSTSYSNSPRGNSIHLEDHAVTKRCGHLSNKQLVSPSEFTSRVLAIFTMRRQLSRDILIIARTDALAAFSRLRLAITSGADITFLEGVRSVSEAKQFCANMKELGLPALYNCVPGGVGPVWNVEEAREIGYRMVITQRWRWGGVYEAVGRAYTSFFGEGGYEGEWCRGKDVV</sequence>
<dbReference type="EMBL" id="JAAMPI010001050">
    <property type="protein sequence ID" value="KAF4626975.1"/>
    <property type="molecule type" value="Genomic_DNA"/>
</dbReference>
<dbReference type="InterPro" id="IPR053000">
    <property type="entry name" value="WSS1-like_metalloprotease"/>
</dbReference>
<dbReference type="SUPFAM" id="SSF51621">
    <property type="entry name" value="Phosphoenolpyruvate/pyruvate domain"/>
    <property type="match status" value="1"/>
</dbReference>
<protein>
    <recommendedName>
        <fullName evidence="3">WLM domain-containing protein</fullName>
    </recommendedName>
</protein>